<dbReference type="Pfam" id="PF04290">
    <property type="entry name" value="DctQ"/>
    <property type="match status" value="1"/>
</dbReference>
<feature type="transmembrane region" description="Helical" evidence="9">
    <location>
        <begin position="53"/>
        <end position="71"/>
    </location>
</feature>
<dbReference type="InterPro" id="IPR007387">
    <property type="entry name" value="TRAP_DctQ"/>
</dbReference>
<name>A0A1T4R1H7_9FIRM</name>
<keyword evidence="3" id="KW-1003">Cell membrane</keyword>
<keyword evidence="12" id="KW-1185">Reference proteome</keyword>
<feature type="transmembrane region" description="Helical" evidence="9">
    <location>
        <begin position="133"/>
        <end position="153"/>
    </location>
</feature>
<dbReference type="Proteomes" id="UP000190625">
    <property type="component" value="Unassembled WGS sequence"/>
</dbReference>
<evidence type="ECO:0000313" key="12">
    <source>
        <dbReference type="Proteomes" id="UP000190625"/>
    </source>
</evidence>
<evidence type="ECO:0000256" key="8">
    <source>
        <dbReference type="ARBA" id="ARBA00038436"/>
    </source>
</evidence>
<dbReference type="EMBL" id="FUWM01000039">
    <property type="protein sequence ID" value="SKA09902.1"/>
    <property type="molecule type" value="Genomic_DNA"/>
</dbReference>
<evidence type="ECO:0000256" key="9">
    <source>
        <dbReference type="SAM" id="Phobius"/>
    </source>
</evidence>
<comment type="subcellular location">
    <subcellularLocation>
        <location evidence="1">Cell inner membrane</location>
        <topology evidence="1">Multi-pass membrane protein</topology>
    </subcellularLocation>
</comment>
<organism evidence="11 12">
    <name type="scientific">Selenihalanaerobacter shriftii</name>
    <dbReference type="NCBI Taxonomy" id="142842"/>
    <lineage>
        <taxon>Bacteria</taxon>
        <taxon>Bacillati</taxon>
        <taxon>Bacillota</taxon>
        <taxon>Clostridia</taxon>
        <taxon>Halanaerobiales</taxon>
        <taxon>Halobacteroidaceae</taxon>
        <taxon>Selenihalanaerobacter</taxon>
    </lineage>
</organism>
<evidence type="ECO:0000256" key="7">
    <source>
        <dbReference type="ARBA" id="ARBA00023136"/>
    </source>
</evidence>
<dbReference type="RefSeq" id="WP_159442970.1">
    <property type="nucleotide sequence ID" value="NZ_FUWM01000039.1"/>
</dbReference>
<feature type="transmembrane region" description="Helical" evidence="9">
    <location>
        <begin position="21"/>
        <end position="38"/>
    </location>
</feature>
<dbReference type="OrthoDB" id="45144at2"/>
<protein>
    <submittedName>
        <fullName evidence="11">TRAP-type C4-dicarboxylate transport system, small permease component</fullName>
    </submittedName>
</protein>
<evidence type="ECO:0000256" key="2">
    <source>
        <dbReference type="ARBA" id="ARBA00022448"/>
    </source>
</evidence>
<evidence type="ECO:0000256" key="6">
    <source>
        <dbReference type="ARBA" id="ARBA00022989"/>
    </source>
</evidence>
<evidence type="ECO:0000256" key="4">
    <source>
        <dbReference type="ARBA" id="ARBA00022519"/>
    </source>
</evidence>
<evidence type="ECO:0000256" key="5">
    <source>
        <dbReference type="ARBA" id="ARBA00022692"/>
    </source>
</evidence>
<keyword evidence="4" id="KW-0997">Cell inner membrane</keyword>
<dbReference type="AlphaFoldDB" id="A0A1T4R1H7"/>
<keyword evidence="5 9" id="KW-0812">Transmembrane</keyword>
<dbReference type="PANTHER" id="PTHR35011">
    <property type="entry name" value="2,3-DIKETO-L-GULONATE TRAP TRANSPORTER SMALL PERMEASE PROTEIN YIAM"/>
    <property type="match status" value="1"/>
</dbReference>
<evidence type="ECO:0000256" key="1">
    <source>
        <dbReference type="ARBA" id="ARBA00004429"/>
    </source>
</evidence>
<proteinExistence type="inferred from homology"/>
<feature type="transmembrane region" description="Helical" evidence="9">
    <location>
        <begin position="92"/>
        <end position="113"/>
    </location>
</feature>
<evidence type="ECO:0000313" key="11">
    <source>
        <dbReference type="EMBL" id="SKA09902.1"/>
    </source>
</evidence>
<gene>
    <name evidence="11" type="ORF">SAMN02745118_02797</name>
</gene>
<accession>A0A1T4R1H7</accession>
<dbReference type="InterPro" id="IPR055348">
    <property type="entry name" value="DctQ"/>
</dbReference>
<evidence type="ECO:0000259" key="10">
    <source>
        <dbReference type="Pfam" id="PF04290"/>
    </source>
</evidence>
<evidence type="ECO:0000256" key="3">
    <source>
        <dbReference type="ARBA" id="ARBA00022475"/>
    </source>
</evidence>
<dbReference type="STRING" id="142842.SAMN02745118_02797"/>
<sequence length="186" mass="21495">MKPSNLFFKINNLIRSFEKFILTYGIIALAALTVGNVISRRAFNYSWTFTEEISQFILVILTFMGISYAIRVGRHIRMSAFYDLMNETAQRIMMIIVSLVTSLILFYLAYHAGLYVLETKHFGRVTPTLMVPFYLIIIWAPIGLFLGGVQYILTFIKNIKGDEAWLSYEEKSDYKDFDVDLPPTDN</sequence>
<keyword evidence="7 9" id="KW-0472">Membrane</keyword>
<keyword evidence="2" id="KW-0813">Transport</keyword>
<keyword evidence="6 9" id="KW-1133">Transmembrane helix</keyword>
<feature type="domain" description="Tripartite ATP-independent periplasmic transporters DctQ component" evidence="10">
    <location>
        <begin position="30"/>
        <end position="160"/>
    </location>
</feature>
<dbReference type="GO" id="GO:0005886">
    <property type="term" value="C:plasma membrane"/>
    <property type="evidence" value="ECO:0007669"/>
    <property type="project" value="UniProtKB-SubCell"/>
</dbReference>
<comment type="similarity">
    <text evidence="8">Belongs to the TRAP transporter small permease family.</text>
</comment>
<reference evidence="12" key="1">
    <citation type="submission" date="2017-02" db="EMBL/GenBank/DDBJ databases">
        <authorList>
            <person name="Varghese N."/>
            <person name="Submissions S."/>
        </authorList>
    </citation>
    <scope>NUCLEOTIDE SEQUENCE [LARGE SCALE GENOMIC DNA]</scope>
    <source>
        <strain evidence="12">ATCC BAA-73</strain>
    </source>
</reference>